<reference evidence="4" key="2">
    <citation type="submission" date="2019-09" db="UniProtKB">
        <authorList>
            <consortium name="WormBaseParasite"/>
        </authorList>
    </citation>
    <scope>IDENTIFICATION</scope>
</reference>
<feature type="region of interest" description="Disordered" evidence="1">
    <location>
        <begin position="39"/>
        <end position="67"/>
    </location>
</feature>
<evidence type="ECO:0000256" key="1">
    <source>
        <dbReference type="SAM" id="MobiDB-lite"/>
    </source>
</evidence>
<accession>A0A183GE39</accession>
<reference evidence="2 3" key="1">
    <citation type="submission" date="2018-11" db="EMBL/GenBank/DDBJ databases">
        <authorList>
            <consortium name="Pathogen Informatics"/>
        </authorList>
    </citation>
    <scope>NUCLEOTIDE SEQUENCE [LARGE SCALE GENOMIC DNA]</scope>
</reference>
<evidence type="ECO:0000313" key="2">
    <source>
        <dbReference type="EMBL" id="VDP20694.1"/>
    </source>
</evidence>
<dbReference type="Proteomes" id="UP000050761">
    <property type="component" value="Unassembled WGS sequence"/>
</dbReference>
<protein>
    <submittedName>
        <fullName evidence="4">RanBP2-type domain-containing protein</fullName>
    </submittedName>
</protein>
<proteinExistence type="predicted"/>
<dbReference type="WBParaSite" id="HPBE_0002056401-mRNA-1">
    <property type="protein sequence ID" value="HPBE_0002056401-mRNA-1"/>
    <property type="gene ID" value="HPBE_0002056401"/>
</dbReference>
<organism evidence="3 4">
    <name type="scientific">Heligmosomoides polygyrus</name>
    <name type="common">Parasitic roundworm</name>
    <dbReference type="NCBI Taxonomy" id="6339"/>
    <lineage>
        <taxon>Eukaryota</taxon>
        <taxon>Metazoa</taxon>
        <taxon>Ecdysozoa</taxon>
        <taxon>Nematoda</taxon>
        <taxon>Chromadorea</taxon>
        <taxon>Rhabditida</taxon>
        <taxon>Rhabditina</taxon>
        <taxon>Rhabditomorpha</taxon>
        <taxon>Strongyloidea</taxon>
        <taxon>Heligmosomidae</taxon>
        <taxon>Heligmosomoides</taxon>
    </lineage>
</organism>
<gene>
    <name evidence="2" type="ORF">HPBE_LOCUS20563</name>
</gene>
<keyword evidence="3" id="KW-1185">Reference proteome</keyword>
<evidence type="ECO:0000313" key="4">
    <source>
        <dbReference type="WBParaSite" id="HPBE_0002056401-mRNA-1"/>
    </source>
</evidence>
<dbReference type="AlphaFoldDB" id="A0A183GE39"/>
<evidence type="ECO:0000313" key="3">
    <source>
        <dbReference type="Proteomes" id="UP000050761"/>
    </source>
</evidence>
<name>A0A183GE39_HELPZ</name>
<accession>A0A3P8CMC0</accession>
<sequence length="67" mass="7467">MAAACAATNFDNKETCKVCADEPLSENGRQMFEDEDDHMTATGRGARRSSSVDFMLMSPKHFDPTHR</sequence>
<dbReference type="EMBL" id="UZAH01032257">
    <property type="protein sequence ID" value="VDP20694.1"/>
    <property type="molecule type" value="Genomic_DNA"/>
</dbReference>